<comment type="subcellular location">
    <subcellularLocation>
        <location evidence="1">Nucleus</location>
    </subcellularLocation>
</comment>
<dbReference type="SUPFAM" id="SSF54171">
    <property type="entry name" value="DNA-binding domain"/>
    <property type="match status" value="1"/>
</dbReference>
<evidence type="ECO:0000256" key="2">
    <source>
        <dbReference type="ARBA" id="ARBA00023015"/>
    </source>
</evidence>
<dbReference type="SMART" id="SM00391">
    <property type="entry name" value="MBD"/>
    <property type="match status" value="1"/>
</dbReference>
<evidence type="ECO:0000256" key="3">
    <source>
        <dbReference type="ARBA" id="ARBA00023125"/>
    </source>
</evidence>
<feature type="domain" description="MBD" evidence="7">
    <location>
        <begin position="95"/>
        <end position="168"/>
    </location>
</feature>
<dbReference type="PROSITE" id="PS50982">
    <property type="entry name" value="MBD"/>
    <property type="match status" value="1"/>
</dbReference>
<comment type="caution">
    <text evidence="8">The sequence shown here is derived from an EMBL/GenBank/DDBJ whole genome shotgun (WGS) entry which is preliminary data.</text>
</comment>
<dbReference type="PANTHER" id="PTHR12396">
    <property type="entry name" value="METHYL-CPG BINDING PROTEIN, MBD"/>
    <property type="match status" value="1"/>
</dbReference>
<evidence type="ECO:0000256" key="6">
    <source>
        <dbReference type="SAM" id="MobiDB-lite"/>
    </source>
</evidence>
<dbReference type="InterPro" id="IPR001739">
    <property type="entry name" value="Methyl_CpG_DNA-bd"/>
</dbReference>
<protein>
    <submittedName>
        <fullName evidence="8">MBD domain-containing protein</fullName>
    </submittedName>
</protein>
<dbReference type="GO" id="GO:0005634">
    <property type="term" value="C:nucleus"/>
    <property type="evidence" value="ECO:0007669"/>
    <property type="project" value="UniProtKB-SubCell"/>
</dbReference>
<dbReference type="Proteomes" id="UP001604277">
    <property type="component" value="Unassembled WGS sequence"/>
</dbReference>
<keyword evidence="4" id="KW-0804">Transcription</keyword>
<evidence type="ECO:0000256" key="5">
    <source>
        <dbReference type="ARBA" id="ARBA00023242"/>
    </source>
</evidence>
<dbReference type="AlphaFoldDB" id="A0ABD1NWB5"/>
<proteinExistence type="predicted"/>
<reference evidence="9" key="1">
    <citation type="submission" date="2024-07" db="EMBL/GenBank/DDBJ databases">
        <title>Two chromosome-level genome assemblies of Korean endemic species Abeliophyllum distichum and Forsythia ovata (Oleaceae).</title>
        <authorList>
            <person name="Jang H."/>
        </authorList>
    </citation>
    <scope>NUCLEOTIDE SEQUENCE [LARGE SCALE GENOMIC DNA]</scope>
</reference>
<dbReference type="Gene3D" id="3.30.890.10">
    <property type="entry name" value="Methyl-cpg-binding Protein 2, Chain A"/>
    <property type="match status" value="1"/>
</dbReference>
<keyword evidence="3" id="KW-0238">DNA-binding</keyword>
<name>A0ABD1NWB5_9LAMI</name>
<accession>A0ABD1NWB5</accession>
<dbReference type="InterPro" id="IPR016177">
    <property type="entry name" value="DNA-bd_dom_sf"/>
</dbReference>
<evidence type="ECO:0000313" key="8">
    <source>
        <dbReference type="EMBL" id="KAL2455662.1"/>
    </source>
</evidence>
<dbReference type="Pfam" id="PF01429">
    <property type="entry name" value="MBD"/>
    <property type="match status" value="1"/>
</dbReference>
<dbReference type="PANTHER" id="PTHR12396:SF46">
    <property type="entry name" value="METHYL-CPG-BINDING DOMAIN-CONTAINING PROTEIN 6"/>
    <property type="match status" value="1"/>
</dbReference>
<evidence type="ECO:0000256" key="4">
    <source>
        <dbReference type="ARBA" id="ARBA00023163"/>
    </source>
</evidence>
<evidence type="ECO:0000313" key="9">
    <source>
        <dbReference type="Proteomes" id="UP001604277"/>
    </source>
</evidence>
<feature type="region of interest" description="Disordered" evidence="6">
    <location>
        <begin position="157"/>
        <end position="193"/>
    </location>
</feature>
<keyword evidence="9" id="KW-1185">Reference proteome</keyword>
<evidence type="ECO:0000256" key="1">
    <source>
        <dbReference type="ARBA" id="ARBA00004123"/>
    </source>
</evidence>
<organism evidence="8 9">
    <name type="scientific">Forsythia ovata</name>
    <dbReference type="NCBI Taxonomy" id="205694"/>
    <lineage>
        <taxon>Eukaryota</taxon>
        <taxon>Viridiplantae</taxon>
        <taxon>Streptophyta</taxon>
        <taxon>Embryophyta</taxon>
        <taxon>Tracheophyta</taxon>
        <taxon>Spermatophyta</taxon>
        <taxon>Magnoliopsida</taxon>
        <taxon>eudicotyledons</taxon>
        <taxon>Gunneridae</taxon>
        <taxon>Pentapetalae</taxon>
        <taxon>asterids</taxon>
        <taxon>lamiids</taxon>
        <taxon>Lamiales</taxon>
        <taxon>Oleaceae</taxon>
        <taxon>Forsythieae</taxon>
        <taxon>Forsythia</taxon>
    </lineage>
</organism>
<dbReference type="EMBL" id="JBFOLJ010000104">
    <property type="protein sequence ID" value="KAL2455662.1"/>
    <property type="molecule type" value="Genomic_DNA"/>
</dbReference>
<keyword evidence="5" id="KW-0539">Nucleus</keyword>
<keyword evidence="2" id="KW-0805">Transcription regulation</keyword>
<gene>
    <name evidence="8" type="ORF">Fot_57367</name>
</gene>
<sequence>MEAANKSSSPWARVTRFSRWHHCMSFKDGDIVQRSSSSESDIQLFVKTRSTPCLLNASHHRSCEMQLKHSSSGSLITPPPTADLVEPFKLQSQISLTTPKRPPWLPANWTIELKKRSAGCSAGNTDKYYFDPSGLKFRSKNEVLHFLATGNRLKRKSNSDAEIMPCEGPGSHKEKRTSSKLKTSEALSSDSRV</sequence>
<evidence type="ECO:0000259" key="7">
    <source>
        <dbReference type="PROSITE" id="PS50982"/>
    </source>
</evidence>
<dbReference type="GO" id="GO:0003677">
    <property type="term" value="F:DNA binding"/>
    <property type="evidence" value="ECO:0007669"/>
    <property type="project" value="UniProtKB-KW"/>
</dbReference>